<keyword evidence="2" id="KW-1185">Reference proteome</keyword>
<comment type="caution">
    <text evidence="1">The sequence shown here is derived from an EMBL/GenBank/DDBJ whole genome shotgun (WGS) entry which is preliminary data.</text>
</comment>
<sequence>MNPTYSNFFPKCSSCLNQASSYQLIQEAFNNILHSFFSIWYETLSHPQPYYVFSLEHLIFWENTKVEKTLLERNASVILETTSKSIITFTSLEDVSLKYRDSVISNRVDLKHPLLNSLITTLLLFCISEE</sequence>
<gene>
    <name evidence="1" type="ORF">H5410_019977</name>
</gene>
<name>A0A9J5Z9V2_SOLCO</name>
<dbReference type="Proteomes" id="UP000824120">
    <property type="component" value="Chromosome 4"/>
</dbReference>
<reference evidence="1 2" key="1">
    <citation type="submission" date="2020-09" db="EMBL/GenBank/DDBJ databases">
        <title>De no assembly of potato wild relative species, Solanum commersonii.</title>
        <authorList>
            <person name="Cho K."/>
        </authorList>
    </citation>
    <scope>NUCLEOTIDE SEQUENCE [LARGE SCALE GENOMIC DNA]</scope>
    <source>
        <strain evidence="1">LZ3.2</strain>
        <tissue evidence="1">Leaf</tissue>
    </source>
</reference>
<dbReference type="EMBL" id="JACXVP010000004">
    <property type="protein sequence ID" value="KAG5608696.1"/>
    <property type="molecule type" value="Genomic_DNA"/>
</dbReference>
<protein>
    <submittedName>
        <fullName evidence="1">Uncharacterized protein</fullName>
    </submittedName>
</protein>
<evidence type="ECO:0000313" key="2">
    <source>
        <dbReference type="Proteomes" id="UP000824120"/>
    </source>
</evidence>
<dbReference type="AlphaFoldDB" id="A0A9J5Z9V2"/>
<accession>A0A9J5Z9V2</accession>
<evidence type="ECO:0000313" key="1">
    <source>
        <dbReference type="EMBL" id="KAG5608696.1"/>
    </source>
</evidence>
<proteinExistence type="predicted"/>
<organism evidence="1 2">
    <name type="scientific">Solanum commersonii</name>
    <name type="common">Commerson's wild potato</name>
    <name type="synonym">Commerson's nightshade</name>
    <dbReference type="NCBI Taxonomy" id="4109"/>
    <lineage>
        <taxon>Eukaryota</taxon>
        <taxon>Viridiplantae</taxon>
        <taxon>Streptophyta</taxon>
        <taxon>Embryophyta</taxon>
        <taxon>Tracheophyta</taxon>
        <taxon>Spermatophyta</taxon>
        <taxon>Magnoliopsida</taxon>
        <taxon>eudicotyledons</taxon>
        <taxon>Gunneridae</taxon>
        <taxon>Pentapetalae</taxon>
        <taxon>asterids</taxon>
        <taxon>lamiids</taxon>
        <taxon>Solanales</taxon>
        <taxon>Solanaceae</taxon>
        <taxon>Solanoideae</taxon>
        <taxon>Solaneae</taxon>
        <taxon>Solanum</taxon>
    </lineage>
</organism>